<keyword evidence="3" id="KW-1185">Reference proteome</keyword>
<protein>
    <submittedName>
        <fullName evidence="2">IDEAL domain-containing protein</fullName>
    </submittedName>
</protein>
<evidence type="ECO:0000313" key="2">
    <source>
        <dbReference type="EMBL" id="RWR14566.1"/>
    </source>
</evidence>
<comment type="caution">
    <text evidence="2">The sequence shown here is derived from an EMBL/GenBank/DDBJ whole genome shotgun (WGS) entry which is preliminary data.</text>
</comment>
<gene>
    <name evidence="2" type="ORF">D4N35_001950</name>
</gene>
<dbReference type="Gene3D" id="4.10.810.10">
    <property type="entry name" value="Virus Scaffolding Protein, Chain A"/>
    <property type="match status" value="1"/>
</dbReference>
<dbReference type="EMBL" id="QYTU02000002">
    <property type="protein sequence ID" value="RWR14566.1"/>
    <property type="molecule type" value="Genomic_DNA"/>
</dbReference>
<dbReference type="GeneID" id="56391879"/>
<proteinExistence type="predicted"/>
<dbReference type="AlphaFoldDB" id="A0A443J2L8"/>
<organism evidence="2 3">
    <name type="scientific">Siminovitchia fortis</name>
    <dbReference type="NCBI Taxonomy" id="254758"/>
    <lineage>
        <taxon>Bacteria</taxon>
        <taxon>Bacillati</taxon>
        <taxon>Bacillota</taxon>
        <taxon>Bacilli</taxon>
        <taxon>Bacillales</taxon>
        <taxon>Bacillaceae</taxon>
        <taxon>Siminovitchia</taxon>
    </lineage>
</organism>
<accession>A0A443J2L8</accession>
<dbReference type="SMART" id="SM00914">
    <property type="entry name" value="IDEAL"/>
    <property type="match status" value="1"/>
</dbReference>
<feature type="domain" description="IDEAL" evidence="1">
    <location>
        <begin position="33"/>
        <end position="69"/>
    </location>
</feature>
<sequence>MERKKTYQELLKEYTMTQNQKEAKALEWYTEIFLNDLLQKRREEQLRAEIDLALDQRDEEAFMKLSKELISHMDK</sequence>
<reference evidence="2" key="1">
    <citation type="submission" date="2018-12" db="EMBL/GenBank/DDBJ databases">
        <authorList>
            <person name="Sun L."/>
            <person name="Chen Z."/>
        </authorList>
    </citation>
    <scope>NUCLEOTIDE SEQUENCE [LARGE SCALE GENOMIC DNA]</scope>
    <source>
        <strain evidence="2">DSM 16012</strain>
    </source>
</reference>
<dbReference type="Proteomes" id="UP000273811">
    <property type="component" value="Unassembled WGS sequence"/>
</dbReference>
<evidence type="ECO:0000259" key="1">
    <source>
        <dbReference type="SMART" id="SM00914"/>
    </source>
</evidence>
<dbReference type="RefSeq" id="WP_120069151.1">
    <property type="nucleotide sequence ID" value="NZ_CP126113.1"/>
</dbReference>
<dbReference type="Pfam" id="PF08858">
    <property type="entry name" value="IDEAL"/>
    <property type="match status" value="1"/>
</dbReference>
<dbReference type="OrthoDB" id="2969764at2"/>
<dbReference type="InterPro" id="IPR014957">
    <property type="entry name" value="IDEAL_dom"/>
</dbReference>
<dbReference type="InterPro" id="IPR027393">
    <property type="entry name" value="Virus_scaffolding_prot_C"/>
</dbReference>
<name>A0A443J2L8_9BACI</name>
<evidence type="ECO:0000313" key="3">
    <source>
        <dbReference type="Proteomes" id="UP000273811"/>
    </source>
</evidence>